<proteinExistence type="predicted"/>
<protein>
    <submittedName>
        <fullName evidence="1">Uncharacterized protein</fullName>
    </submittedName>
</protein>
<name>A0A2V0RA53_9ZZZZ</name>
<evidence type="ECO:0000313" key="1">
    <source>
        <dbReference type="EMBL" id="GBH21954.1"/>
    </source>
</evidence>
<reference evidence="1" key="1">
    <citation type="submission" date="2017-04" db="EMBL/GenBank/DDBJ databases">
        <title>Unveiling RNA virosphere associated with marine microorganisms.</title>
        <authorList>
            <person name="Urayama S."/>
            <person name="Takaki Y."/>
            <person name="Nishi S."/>
            <person name="Yoshida Y."/>
            <person name="Deguchi S."/>
            <person name="Takai K."/>
            <person name="Nunoura T."/>
        </authorList>
    </citation>
    <scope>NUCLEOTIDE SEQUENCE</scope>
</reference>
<comment type="caution">
    <text evidence="1">The sequence shown here is derived from an EMBL/GenBank/DDBJ whole genome shotgun (WGS) entry which is preliminary data.</text>
</comment>
<dbReference type="EMBL" id="BDQA01000478">
    <property type="protein sequence ID" value="GBH21954.1"/>
    <property type="molecule type" value="Genomic_RNA"/>
</dbReference>
<dbReference type="AlphaFoldDB" id="A0A2V0RA53"/>
<sequence length="395" mass="40318">MSLGSFGNQLTIQGIARDLLKTGLNMTEAVKFVNAVIGYNQPNFNVLANAISVASKISDMISSFVGSKANCSMGFICYANDPGATIVNDIDGDVDLLVVRRTVRQSGNNGNGVGYPLTYTFNTVNGVRSLQITTNGEQTIGSFAGIGVTIRVSQNTAALVDSVNGLYLSVKSNLLVGGTRLGSGTFPAGTYSLFDSTDLGTTAQRRSVYITCPSVDLDRISNTCVIGFQISGDELFASAFAALIKEAIDGNDPNYIISVAGSAKASTYVPPAQAAVAALNGTVSAQTNALGIESVAPIAEAVGLDALGDFYSAAGNQLSADLSSVYDITVALADSLIPETGEALAGDTAAQLASTATGTLVAESFAEGTVAAGLTWLAEVEMVAGLVGTVAAVIV</sequence>
<accession>A0A2V0RA53</accession>
<organism evidence="1">
    <name type="scientific">viral metagenome</name>
    <dbReference type="NCBI Taxonomy" id="1070528"/>
    <lineage>
        <taxon>unclassified sequences</taxon>
        <taxon>metagenomes</taxon>
        <taxon>organismal metagenomes</taxon>
    </lineage>
</organism>